<dbReference type="EMBL" id="JQ655731">
    <property type="protein sequence ID" value="AFV15082.1"/>
    <property type="molecule type" value="Genomic_DNA"/>
</dbReference>
<sequence length="47" mass="5512">MIEINNYIINEKIDTLLLEYTSNGEISKSIQNLNWNTRIITIDNETI</sequence>
<dbReference type="AlphaFoldDB" id="F8UNH7"/>
<evidence type="ECO:0000313" key="2">
    <source>
        <dbReference type="EMBL" id="AEP95051.1"/>
    </source>
</evidence>
<accession>F8UNH7</accession>
<evidence type="ECO:0000313" key="1">
    <source>
        <dbReference type="EMBL" id="AEJ34185.1"/>
    </source>
</evidence>
<evidence type="ECO:0000313" key="3">
    <source>
        <dbReference type="EMBL" id="AFV15082.1"/>
    </source>
</evidence>
<reference evidence="2" key="2">
    <citation type="journal article" date="2011" name="MBio">
        <title>Necrotic Enteritis-Derived Clostridium perfringens Strain with Three Closely Related Independently Conjugative Toxin and Antibiotic Resistance Plasmids.</title>
        <authorList>
            <person name="Bannam T.L."/>
            <person name="Yan X.X."/>
            <person name="Harrison P.F."/>
            <person name="Seemann T."/>
            <person name="Keyburn A.L."/>
            <person name="Stubenrauch C."/>
            <person name="Weeramantri L.H."/>
            <person name="Cheung J.K."/>
            <person name="McClane B.A."/>
            <person name="Boyce J.D."/>
            <person name="Moore R.J."/>
            <person name="Rood J.I."/>
        </authorList>
    </citation>
    <scope>NUCLEOTIDE SEQUENCE</scope>
    <source>
        <strain evidence="2">EHE-NE18</strain>
        <plasmid evidence="2">pJIR3536</plasmid>
    </source>
</reference>
<protein>
    <submittedName>
        <fullName evidence="1">Uncharacterized protein</fullName>
    </submittedName>
</protein>
<dbReference type="EMBL" id="JN689219">
    <property type="protein sequence ID" value="AEP95051.1"/>
    <property type="molecule type" value="Genomic_DNA"/>
</dbReference>
<geneLocation type="plasmid" evidence="2">
    <name>pJIR3536</name>
</geneLocation>
<reference evidence="1" key="1">
    <citation type="journal article" date="2010" name="PLoS ONE">
        <title>Identification of novel pathogenicity loci in Clostridium perfringens strains that cause avian necrotic enteritis.</title>
        <authorList>
            <person name="Lepp D."/>
            <person name="Roxas B."/>
            <person name="Parreira V.R."/>
            <person name="Marri P.R."/>
            <person name="Rosey E.L."/>
            <person name="Gong J."/>
            <person name="Songer J.G."/>
            <person name="Vedantam G."/>
            <person name="Prescott J.F."/>
        </authorList>
    </citation>
    <scope>NUCLEOTIDE SEQUENCE</scope>
    <source>
        <strain evidence="1">CP4</strain>
        <plasmid evidence="1">pCP4netB</plasmid>
    </source>
</reference>
<geneLocation type="plasmid" evidence="1">
    <name>pCP4netB</name>
</geneLocation>
<gene>
    <name evidence="1" type="ORF">CP4_3447</name>
    <name evidence="3" type="ORF">pNetB-NE10_76</name>
    <name evidence="2" type="ORF">pNetB_00078</name>
</gene>
<proteinExistence type="predicted"/>
<reference evidence="3" key="4">
    <citation type="journal article" date="2012" name="PLoS ONE">
        <title>Sequence of Two Plasmids from Clostridium perfringens Chicken Necrotic Enteritis Isolates and Comparison with C. perfringens Conjugative Plasmids.</title>
        <authorList>
            <person name="Parreira V.R."/>
            <person name="Costa M."/>
            <person name="Eikmeyer F."/>
            <person name="Blom J."/>
            <person name="Prescott J.F."/>
        </authorList>
    </citation>
    <scope>NUCLEOTIDE SEQUENCE</scope>
    <source>
        <strain evidence="3">NE_10</strain>
        <plasmid evidence="3">pNetB-NE10</plasmid>
    </source>
</reference>
<dbReference type="EMBL" id="JF837812">
    <property type="protein sequence ID" value="AEJ34185.1"/>
    <property type="molecule type" value="Genomic_DNA"/>
</dbReference>
<geneLocation type="plasmid" evidence="3">
    <name>pNetB-NE10</name>
</geneLocation>
<reference evidence="1" key="3">
    <citation type="submission" date="2011-04" db="EMBL/GenBank/DDBJ databases">
        <authorList>
            <person name="Lepp D."/>
            <person name="Roxas B."/>
            <person name="Parreira V.R."/>
            <person name="Marri P.R."/>
            <person name="Rosey E.L."/>
            <person name="Gong J."/>
            <person name="Songer J.G."/>
            <person name="Vedantam G."/>
            <person name="Prescott J.F."/>
        </authorList>
    </citation>
    <scope>NUCLEOTIDE SEQUENCE</scope>
    <source>
        <strain evidence="1">CP4</strain>
        <plasmid evidence="1">pCP4netB</plasmid>
    </source>
</reference>
<organism evidence="1">
    <name type="scientific">Clostridium perfringens</name>
    <dbReference type="NCBI Taxonomy" id="1502"/>
    <lineage>
        <taxon>Bacteria</taxon>
        <taxon>Bacillati</taxon>
        <taxon>Bacillota</taxon>
        <taxon>Clostridia</taxon>
        <taxon>Eubacteriales</taxon>
        <taxon>Clostridiaceae</taxon>
        <taxon>Clostridium</taxon>
    </lineage>
</organism>
<keyword evidence="1" id="KW-0614">Plasmid</keyword>
<name>F8UNH7_CLOPF</name>